<feature type="compositionally biased region" description="Low complexity" evidence="1">
    <location>
        <begin position="87"/>
        <end position="103"/>
    </location>
</feature>
<protein>
    <submittedName>
        <fullName evidence="2">Uncharacterized protein</fullName>
    </submittedName>
</protein>
<dbReference type="AlphaFoldDB" id="A0A4C1WAA9"/>
<keyword evidence="3" id="KW-1185">Reference proteome</keyword>
<name>A0A4C1WAA9_EUMVA</name>
<sequence>MDISETRNMQRSYNVEICRLCLAFWKIGVQRSPLPADRYLAGYSSRLDTGCSGRVRRSQQLIRDEAYQLFQRRPPPELNPPFPRLAPPRTTTPGRRNANGLLA</sequence>
<organism evidence="2 3">
    <name type="scientific">Eumeta variegata</name>
    <name type="common">Bagworm moth</name>
    <name type="synonym">Eumeta japonica</name>
    <dbReference type="NCBI Taxonomy" id="151549"/>
    <lineage>
        <taxon>Eukaryota</taxon>
        <taxon>Metazoa</taxon>
        <taxon>Ecdysozoa</taxon>
        <taxon>Arthropoda</taxon>
        <taxon>Hexapoda</taxon>
        <taxon>Insecta</taxon>
        <taxon>Pterygota</taxon>
        <taxon>Neoptera</taxon>
        <taxon>Endopterygota</taxon>
        <taxon>Lepidoptera</taxon>
        <taxon>Glossata</taxon>
        <taxon>Ditrysia</taxon>
        <taxon>Tineoidea</taxon>
        <taxon>Psychidae</taxon>
        <taxon>Oiketicinae</taxon>
        <taxon>Eumeta</taxon>
    </lineage>
</organism>
<proteinExistence type="predicted"/>
<dbReference type="Proteomes" id="UP000299102">
    <property type="component" value="Unassembled WGS sequence"/>
</dbReference>
<accession>A0A4C1WAA9</accession>
<feature type="compositionally biased region" description="Pro residues" evidence="1">
    <location>
        <begin position="76"/>
        <end position="86"/>
    </location>
</feature>
<comment type="caution">
    <text evidence="2">The sequence shown here is derived from an EMBL/GenBank/DDBJ whole genome shotgun (WGS) entry which is preliminary data.</text>
</comment>
<feature type="region of interest" description="Disordered" evidence="1">
    <location>
        <begin position="72"/>
        <end position="103"/>
    </location>
</feature>
<dbReference type="EMBL" id="BGZK01000494">
    <property type="protein sequence ID" value="GBP47075.1"/>
    <property type="molecule type" value="Genomic_DNA"/>
</dbReference>
<evidence type="ECO:0000313" key="3">
    <source>
        <dbReference type="Proteomes" id="UP000299102"/>
    </source>
</evidence>
<evidence type="ECO:0000256" key="1">
    <source>
        <dbReference type="SAM" id="MobiDB-lite"/>
    </source>
</evidence>
<reference evidence="2 3" key="1">
    <citation type="journal article" date="2019" name="Commun. Biol.">
        <title>The bagworm genome reveals a unique fibroin gene that provides high tensile strength.</title>
        <authorList>
            <person name="Kono N."/>
            <person name="Nakamura H."/>
            <person name="Ohtoshi R."/>
            <person name="Tomita M."/>
            <person name="Numata K."/>
            <person name="Arakawa K."/>
        </authorList>
    </citation>
    <scope>NUCLEOTIDE SEQUENCE [LARGE SCALE GENOMIC DNA]</scope>
</reference>
<evidence type="ECO:0000313" key="2">
    <source>
        <dbReference type="EMBL" id="GBP47075.1"/>
    </source>
</evidence>
<gene>
    <name evidence="2" type="ORF">EVAR_29678_1</name>
</gene>